<evidence type="ECO:0000313" key="7">
    <source>
        <dbReference type="Proteomes" id="UP000197065"/>
    </source>
</evidence>
<name>A0A212RYJ1_9PROT</name>
<dbReference type="InterPro" id="IPR003593">
    <property type="entry name" value="AAA+_ATPase"/>
</dbReference>
<dbReference type="InterPro" id="IPR017871">
    <property type="entry name" value="ABC_transporter-like_CS"/>
</dbReference>
<keyword evidence="7" id="KW-1185">Reference proteome</keyword>
<dbReference type="InterPro" id="IPR003439">
    <property type="entry name" value="ABC_transporter-like_ATP-bd"/>
</dbReference>
<keyword evidence="4 6" id="KW-0067">ATP-binding</keyword>
<dbReference type="Proteomes" id="UP000197065">
    <property type="component" value="Unassembled WGS sequence"/>
</dbReference>
<dbReference type="RefSeq" id="WP_243389928.1">
    <property type="nucleotide sequence ID" value="NZ_FYEH01000017.1"/>
</dbReference>
<evidence type="ECO:0000256" key="2">
    <source>
        <dbReference type="ARBA" id="ARBA00022448"/>
    </source>
</evidence>
<reference evidence="6 7" key="1">
    <citation type="submission" date="2017-06" db="EMBL/GenBank/DDBJ databases">
        <authorList>
            <person name="Kim H.J."/>
            <person name="Triplett B.A."/>
        </authorList>
    </citation>
    <scope>NUCLEOTIDE SEQUENCE [LARGE SCALE GENOMIC DNA]</scope>
    <source>
        <strain evidence="6 7">B29T1</strain>
    </source>
</reference>
<evidence type="ECO:0000256" key="4">
    <source>
        <dbReference type="ARBA" id="ARBA00022840"/>
    </source>
</evidence>
<dbReference type="GO" id="GO:0005524">
    <property type="term" value="F:ATP binding"/>
    <property type="evidence" value="ECO:0007669"/>
    <property type="project" value="UniProtKB-KW"/>
</dbReference>
<dbReference type="CDD" id="cd03293">
    <property type="entry name" value="ABC_NrtD_SsuB_transporters"/>
    <property type="match status" value="1"/>
</dbReference>
<evidence type="ECO:0000256" key="3">
    <source>
        <dbReference type="ARBA" id="ARBA00022741"/>
    </source>
</evidence>
<keyword evidence="2" id="KW-0813">Transport</keyword>
<dbReference type="PROSITE" id="PS00211">
    <property type="entry name" value="ABC_TRANSPORTER_1"/>
    <property type="match status" value="1"/>
</dbReference>
<evidence type="ECO:0000259" key="5">
    <source>
        <dbReference type="PROSITE" id="PS50893"/>
    </source>
</evidence>
<keyword evidence="3" id="KW-0547">Nucleotide-binding</keyword>
<dbReference type="InterPro" id="IPR050166">
    <property type="entry name" value="ABC_transporter_ATP-bind"/>
</dbReference>
<dbReference type="AlphaFoldDB" id="A0A212RYJ1"/>
<sequence>MHFAGRKEPVVALDKVDLRLNAGRFGSIIGPSGCGKSTLLRLIADIAQPTSGSLTLGHESPRQARLANALGFVFQSPTLLPWRTVRQNIELPLEILGRNNTRVRSQGAADLIELVGLKGFEDALPNELSGGMQQRAAIARSLMLRPDVLLLDEPFGALDEITRQRMNLELLRVWSESGTTALLVTHSITEAVFMSDEVFVMQPRPGRISQTIEVPLERPRHLGLMRTPAFYDCVNRVRDGLFGGQAASSDEAMPAPAATDGY</sequence>
<accession>A0A212RYJ1</accession>
<dbReference type="SUPFAM" id="SSF52540">
    <property type="entry name" value="P-loop containing nucleoside triphosphate hydrolases"/>
    <property type="match status" value="1"/>
</dbReference>
<dbReference type="EMBL" id="FYEH01000017">
    <property type="protein sequence ID" value="SNB77738.1"/>
    <property type="molecule type" value="Genomic_DNA"/>
</dbReference>
<dbReference type="PROSITE" id="PS50893">
    <property type="entry name" value="ABC_TRANSPORTER_2"/>
    <property type="match status" value="1"/>
</dbReference>
<proteinExistence type="inferred from homology"/>
<protein>
    <submittedName>
        <fullName evidence="6">NitT/TauT family transport system ATP-binding protein</fullName>
    </submittedName>
</protein>
<dbReference type="PANTHER" id="PTHR42788">
    <property type="entry name" value="TAURINE IMPORT ATP-BINDING PROTEIN-RELATED"/>
    <property type="match status" value="1"/>
</dbReference>
<organism evidence="6 7">
    <name type="scientific">Arboricoccus pini</name>
    <dbReference type="NCBI Taxonomy" id="1963835"/>
    <lineage>
        <taxon>Bacteria</taxon>
        <taxon>Pseudomonadati</taxon>
        <taxon>Pseudomonadota</taxon>
        <taxon>Alphaproteobacteria</taxon>
        <taxon>Geminicoccales</taxon>
        <taxon>Geminicoccaceae</taxon>
        <taxon>Arboricoccus</taxon>
    </lineage>
</organism>
<dbReference type="GO" id="GO:0016887">
    <property type="term" value="F:ATP hydrolysis activity"/>
    <property type="evidence" value="ECO:0007669"/>
    <property type="project" value="InterPro"/>
</dbReference>
<feature type="domain" description="ABC transporter" evidence="5">
    <location>
        <begin position="1"/>
        <end position="228"/>
    </location>
</feature>
<dbReference type="InterPro" id="IPR027417">
    <property type="entry name" value="P-loop_NTPase"/>
</dbReference>
<evidence type="ECO:0000256" key="1">
    <source>
        <dbReference type="ARBA" id="ARBA00005417"/>
    </source>
</evidence>
<dbReference type="PANTHER" id="PTHR42788:SF13">
    <property type="entry name" value="ALIPHATIC SULFONATES IMPORT ATP-BINDING PROTEIN SSUB"/>
    <property type="match status" value="1"/>
</dbReference>
<dbReference type="Pfam" id="PF00005">
    <property type="entry name" value="ABC_tran"/>
    <property type="match status" value="1"/>
</dbReference>
<gene>
    <name evidence="6" type="ORF">SAMN07250955_11729</name>
</gene>
<dbReference type="SMART" id="SM00382">
    <property type="entry name" value="AAA"/>
    <property type="match status" value="1"/>
</dbReference>
<dbReference type="Gene3D" id="3.40.50.300">
    <property type="entry name" value="P-loop containing nucleotide triphosphate hydrolases"/>
    <property type="match status" value="1"/>
</dbReference>
<evidence type="ECO:0000313" key="6">
    <source>
        <dbReference type="EMBL" id="SNB77738.1"/>
    </source>
</evidence>
<comment type="similarity">
    <text evidence="1">Belongs to the ABC transporter superfamily.</text>
</comment>